<dbReference type="InterPro" id="IPR000014">
    <property type="entry name" value="PAS"/>
</dbReference>
<dbReference type="InterPro" id="IPR001610">
    <property type="entry name" value="PAC"/>
</dbReference>
<dbReference type="InterPro" id="IPR005467">
    <property type="entry name" value="His_kinase_dom"/>
</dbReference>
<dbReference type="SMART" id="SM00065">
    <property type="entry name" value="GAF"/>
    <property type="match status" value="1"/>
</dbReference>
<evidence type="ECO:0000256" key="3">
    <source>
        <dbReference type="ARBA" id="ARBA00012438"/>
    </source>
</evidence>
<dbReference type="EC" id="2.7.13.3" evidence="3"/>
<name>A0ABV0JQS7_9CYAN</name>
<evidence type="ECO:0000313" key="12">
    <source>
        <dbReference type="EMBL" id="MEP0865783.1"/>
    </source>
</evidence>
<sequence length="840" mass="94427">MKETIGNIQKHCFNLQAGGSVNTSTNLVKAERLPNTQTRLEVFYNATFEAVLIHEQGKILDVNPAAETLFGYSTDELIGRALLDVAAVPSHETIRQRLRSPSDQPFEAIALRKDETTFIAEVSAKSILYQGRLVRAASVRDITERKEAEERVKKSEEKNRALLNAIPDLMFIFSKDGKYLDFKAEKASDLIVPPDEIVGKFLCELMPTDVAQLFMHHIEQAISTRQTQNLEYHLHLNGTKRYWEARLVSLGEEEIVAIVREITQRKQVEEALRVSEEKFKKAFSSSPESITISTVKDGRYIDVNETFLDISGYTREQVIDHNLTELQIWVNPEERLQVIKLLQEHGAVRNQEYEFRKQSGEVVIGLFSAEIINLGGEECLLTVGNDITERKQAEIQQRMTQKRDRLLAETLGRIRSSLNLEQILNTTVEEVRSFLQADRVFIGHADGNGKGKVIVESVDSNYPSILGWVLDDESSLADLRTMFEENCVRMVEDTSKVQVPEAIASYHNDYQVKSVLAVPISVHGQGLLGALIVNQCSSSRRWEPMEIDLLEQLGTQVAIAIQQASLFNQVQALNANLECQVQERTAQLEQKIEEVQELYQLKDIFLHAVSHDLRTPIVGGLLVLQNLLMANRNEQLAISHPQKTIPVPRSILERMIQSSDRQLGLINSLLEVHTSDVRGVLLHREPTQIGSLVQAIVEDFELLCAKNHAILTNQVEGKLPSVNADPLQMRRVFENLLTNALNHNPPGLKMTIKATVENQMMRCTIEDDGVGMTQEMCDRAFELYARGSQARRSTGIGLGLYLCQQIIIAHGGEIGVISSPGDGATFWFTLPLNESFDCGY</sequence>
<dbReference type="PROSITE" id="PS50046">
    <property type="entry name" value="PHYTOCHROME_2"/>
    <property type="match status" value="1"/>
</dbReference>
<evidence type="ECO:0000256" key="1">
    <source>
        <dbReference type="ARBA" id="ARBA00000085"/>
    </source>
</evidence>
<dbReference type="NCBIfam" id="TIGR00229">
    <property type="entry name" value="sensory_box"/>
    <property type="match status" value="3"/>
</dbReference>
<dbReference type="InterPro" id="IPR003594">
    <property type="entry name" value="HATPase_dom"/>
</dbReference>
<dbReference type="InterPro" id="IPR000700">
    <property type="entry name" value="PAS-assoc_C"/>
</dbReference>
<dbReference type="Gene3D" id="3.30.565.10">
    <property type="entry name" value="Histidine kinase-like ATPase, C-terminal domain"/>
    <property type="match status" value="1"/>
</dbReference>
<dbReference type="InterPro" id="IPR029016">
    <property type="entry name" value="GAF-like_dom_sf"/>
</dbReference>
<dbReference type="SMART" id="SM00086">
    <property type="entry name" value="PAC"/>
    <property type="match status" value="2"/>
</dbReference>
<feature type="domain" description="PAC" evidence="11">
    <location>
        <begin position="349"/>
        <end position="399"/>
    </location>
</feature>
<evidence type="ECO:0000259" key="8">
    <source>
        <dbReference type="PROSITE" id="PS50046"/>
    </source>
</evidence>
<feature type="domain" description="PAS" evidence="10">
    <location>
        <begin position="155"/>
        <end position="225"/>
    </location>
</feature>
<evidence type="ECO:0000313" key="13">
    <source>
        <dbReference type="Proteomes" id="UP001442494"/>
    </source>
</evidence>
<dbReference type="Proteomes" id="UP001442494">
    <property type="component" value="Unassembled WGS sequence"/>
</dbReference>
<feature type="domain" description="PAS" evidence="10">
    <location>
        <begin position="275"/>
        <end position="351"/>
    </location>
</feature>
<dbReference type="SMART" id="SM00388">
    <property type="entry name" value="HisKA"/>
    <property type="match status" value="1"/>
</dbReference>
<keyword evidence="4" id="KW-0597">Phosphoprotein</keyword>
<protein>
    <recommendedName>
        <fullName evidence="3">histidine kinase</fullName>
        <ecNumber evidence="3">2.7.13.3</ecNumber>
    </recommendedName>
</protein>
<dbReference type="Pfam" id="PF01590">
    <property type="entry name" value="GAF"/>
    <property type="match status" value="1"/>
</dbReference>
<dbReference type="InterPro" id="IPR052162">
    <property type="entry name" value="Sensor_kinase/Photoreceptor"/>
</dbReference>
<dbReference type="SUPFAM" id="SSF55781">
    <property type="entry name" value="GAF domain-like"/>
    <property type="match status" value="1"/>
</dbReference>
<comment type="catalytic activity">
    <reaction evidence="1">
        <text>ATP + protein L-histidine = ADP + protein N-phospho-L-histidine.</text>
        <dbReference type="EC" id="2.7.13.3"/>
    </reaction>
</comment>
<dbReference type="CDD" id="cd00082">
    <property type="entry name" value="HisKA"/>
    <property type="match status" value="1"/>
</dbReference>
<feature type="domain" description="PAS" evidence="10">
    <location>
        <begin position="51"/>
        <end position="99"/>
    </location>
</feature>
<dbReference type="Pfam" id="PF08448">
    <property type="entry name" value="PAS_4"/>
    <property type="match status" value="1"/>
</dbReference>
<dbReference type="Gene3D" id="1.10.287.130">
    <property type="match status" value="1"/>
</dbReference>
<dbReference type="Pfam" id="PF13426">
    <property type="entry name" value="PAS_9"/>
    <property type="match status" value="2"/>
</dbReference>
<dbReference type="Pfam" id="PF02518">
    <property type="entry name" value="HATPase_c"/>
    <property type="match status" value="1"/>
</dbReference>
<dbReference type="SUPFAM" id="SSF55874">
    <property type="entry name" value="ATPase domain of HSP90 chaperone/DNA topoisomerase II/histidine kinase"/>
    <property type="match status" value="1"/>
</dbReference>
<dbReference type="Pfam" id="PF00512">
    <property type="entry name" value="HisKA"/>
    <property type="match status" value="1"/>
</dbReference>
<dbReference type="EMBL" id="JAMPKK010000032">
    <property type="protein sequence ID" value="MEP0865783.1"/>
    <property type="molecule type" value="Genomic_DNA"/>
</dbReference>
<dbReference type="InterPro" id="IPR004358">
    <property type="entry name" value="Sig_transdc_His_kin-like_C"/>
</dbReference>
<dbReference type="SUPFAM" id="SSF55785">
    <property type="entry name" value="PYP-like sensor domain (PAS domain)"/>
    <property type="match status" value="3"/>
</dbReference>
<keyword evidence="6" id="KW-0418">Kinase</keyword>
<accession>A0ABV0JQS7</accession>
<dbReference type="PANTHER" id="PTHR43304:SF1">
    <property type="entry name" value="PAC DOMAIN-CONTAINING PROTEIN"/>
    <property type="match status" value="1"/>
</dbReference>
<dbReference type="CDD" id="cd00075">
    <property type="entry name" value="HATPase"/>
    <property type="match status" value="1"/>
</dbReference>
<evidence type="ECO:0000256" key="5">
    <source>
        <dbReference type="ARBA" id="ARBA00022679"/>
    </source>
</evidence>
<evidence type="ECO:0000259" key="9">
    <source>
        <dbReference type="PROSITE" id="PS50109"/>
    </source>
</evidence>
<dbReference type="InterPro" id="IPR013656">
    <property type="entry name" value="PAS_4"/>
</dbReference>
<dbReference type="InterPro" id="IPR035965">
    <property type="entry name" value="PAS-like_dom_sf"/>
</dbReference>
<reference evidence="12 13" key="1">
    <citation type="submission" date="2022-04" db="EMBL/GenBank/DDBJ databases">
        <title>Positive selection, recombination, and allopatry shape intraspecific diversity of widespread and dominant cyanobacteria.</title>
        <authorList>
            <person name="Wei J."/>
            <person name="Shu W."/>
            <person name="Hu C."/>
        </authorList>
    </citation>
    <scope>NUCLEOTIDE SEQUENCE [LARGE SCALE GENOMIC DNA]</scope>
    <source>
        <strain evidence="12 13">GB2-A5</strain>
    </source>
</reference>
<dbReference type="InterPro" id="IPR003661">
    <property type="entry name" value="HisK_dim/P_dom"/>
</dbReference>
<feature type="domain" description="Phytochrome chromophore attachment site" evidence="8">
    <location>
        <begin position="419"/>
        <end position="556"/>
    </location>
</feature>
<evidence type="ECO:0000256" key="2">
    <source>
        <dbReference type="ARBA" id="ARBA00006402"/>
    </source>
</evidence>
<dbReference type="PROSITE" id="PS50112">
    <property type="entry name" value="PAS"/>
    <property type="match status" value="3"/>
</dbReference>
<organism evidence="12 13">
    <name type="scientific">Funiculus sociatus GB2-A5</name>
    <dbReference type="NCBI Taxonomy" id="2933946"/>
    <lineage>
        <taxon>Bacteria</taxon>
        <taxon>Bacillati</taxon>
        <taxon>Cyanobacteriota</taxon>
        <taxon>Cyanophyceae</taxon>
        <taxon>Coleofasciculales</taxon>
        <taxon>Coleofasciculaceae</taxon>
        <taxon>Funiculus</taxon>
    </lineage>
</organism>
<dbReference type="SMART" id="SM00387">
    <property type="entry name" value="HATPase_c"/>
    <property type="match status" value="1"/>
</dbReference>
<dbReference type="CDD" id="cd00130">
    <property type="entry name" value="PAS"/>
    <property type="match status" value="2"/>
</dbReference>
<comment type="similarity">
    <text evidence="2">In the N-terminal section; belongs to the phytochrome family.</text>
</comment>
<dbReference type="SUPFAM" id="SSF47384">
    <property type="entry name" value="Homodimeric domain of signal transducing histidine kinase"/>
    <property type="match status" value="1"/>
</dbReference>
<dbReference type="InterPro" id="IPR036890">
    <property type="entry name" value="HATPase_C_sf"/>
</dbReference>
<keyword evidence="5" id="KW-0808">Transferase</keyword>
<keyword evidence="7" id="KW-0902">Two-component regulatory system</keyword>
<dbReference type="InterPro" id="IPR016132">
    <property type="entry name" value="Phyto_chromo_attachment"/>
</dbReference>
<dbReference type="PRINTS" id="PR00344">
    <property type="entry name" value="BCTRLSENSOR"/>
</dbReference>
<proteinExistence type="inferred from homology"/>
<dbReference type="InterPro" id="IPR036097">
    <property type="entry name" value="HisK_dim/P_sf"/>
</dbReference>
<comment type="caution">
    <text evidence="12">The sequence shown here is derived from an EMBL/GenBank/DDBJ whole genome shotgun (WGS) entry which is preliminary data.</text>
</comment>
<evidence type="ECO:0000256" key="4">
    <source>
        <dbReference type="ARBA" id="ARBA00022553"/>
    </source>
</evidence>
<keyword evidence="13" id="KW-1185">Reference proteome</keyword>
<dbReference type="Gene3D" id="3.30.450.20">
    <property type="entry name" value="PAS domain"/>
    <property type="match status" value="3"/>
</dbReference>
<gene>
    <name evidence="12" type="ORF">NDI37_15040</name>
</gene>
<evidence type="ECO:0000256" key="7">
    <source>
        <dbReference type="ARBA" id="ARBA00023012"/>
    </source>
</evidence>
<dbReference type="PROSITE" id="PS50109">
    <property type="entry name" value="HIS_KIN"/>
    <property type="match status" value="1"/>
</dbReference>
<evidence type="ECO:0000259" key="10">
    <source>
        <dbReference type="PROSITE" id="PS50112"/>
    </source>
</evidence>
<evidence type="ECO:0000256" key="6">
    <source>
        <dbReference type="ARBA" id="ARBA00022777"/>
    </source>
</evidence>
<dbReference type="SMART" id="SM00091">
    <property type="entry name" value="PAS"/>
    <property type="match status" value="3"/>
</dbReference>
<dbReference type="PROSITE" id="PS50113">
    <property type="entry name" value="PAC"/>
    <property type="match status" value="2"/>
</dbReference>
<feature type="domain" description="PAC" evidence="11">
    <location>
        <begin position="104"/>
        <end position="154"/>
    </location>
</feature>
<dbReference type="RefSeq" id="WP_190419613.1">
    <property type="nucleotide sequence ID" value="NZ_JAMPKK010000032.1"/>
</dbReference>
<dbReference type="InterPro" id="IPR003018">
    <property type="entry name" value="GAF"/>
</dbReference>
<dbReference type="Gene3D" id="3.30.450.40">
    <property type="match status" value="1"/>
</dbReference>
<feature type="domain" description="Histidine kinase" evidence="9">
    <location>
        <begin position="608"/>
        <end position="834"/>
    </location>
</feature>
<evidence type="ECO:0000259" key="11">
    <source>
        <dbReference type="PROSITE" id="PS50113"/>
    </source>
</evidence>
<dbReference type="PANTHER" id="PTHR43304">
    <property type="entry name" value="PHYTOCHROME-LIKE PROTEIN CPH1"/>
    <property type="match status" value="1"/>
</dbReference>